<feature type="compositionally biased region" description="Polar residues" evidence="1">
    <location>
        <begin position="96"/>
        <end position="109"/>
    </location>
</feature>
<gene>
    <name evidence="2" type="ORF">GH714_016435</name>
</gene>
<dbReference type="Proteomes" id="UP000467840">
    <property type="component" value="Chromosome 5"/>
</dbReference>
<feature type="region of interest" description="Disordered" evidence="1">
    <location>
        <begin position="23"/>
        <end position="124"/>
    </location>
</feature>
<evidence type="ECO:0000313" key="2">
    <source>
        <dbReference type="EMBL" id="KAF2324712.1"/>
    </source>
</evidence>
<proteinExistence type="predicted"/>
<name>A0A6A6NHT3_HEVBR</name>
<feature type="compositionally biased region" description="Basic and acidic residues" evidence="1">
    <location>
        <begin position="69"/>
        <end position="94"/>
    </location>
</feature>
<protein>
    <submittedName>
        <fullName evidence="2">Uncharacterized protein</fullName>
    </submittedName>
</protein>
<reference evidence="2 3" key="1">
    <citation type="journal article" date="2020" name="Mol. Plant">
        <title>The Chromosome-Based Rubber Tree Genome Provides New Insights into Spurge Genome Evolution and Rubber Biosynthesis.</title>
        <authorList>
            <person name="Liu J."/>
            <person name="Shi C."/>
            <person name="Shi C.C."/>
            <person name="Li W."/>
            <person name="Zhang Q.J."/>
            <person name="Zhang Y."/>
            <person name="Li K."/>
            <person name="Lu H.F."/>
            <person name="Shi C."/>
            <person name="Zhu S.T."/>
            <person name="Xiao Z.Y."/>
            <person name="Nan H."/>
            <person name="Yue Y."/>
            <person name="Zhu X.G."/>
            <person name="Wu Y."/>
            <person name="Hong X.N."/>
            <person name="Fan G.Y."/>
            <person name="Tong Y."/>
            <person name="Zhang D."/>
            <person name="Mao C.L."/>
            <person name="Liu Y.L."/>
            <person name="Hao S.J."/>
            <person name="Liu W.Q."/>
            <person name="Lv M.Q."/>
            <person name="Zhang H.B."/>
            <person name="Liu Y."/>
            <person name="Hu-Tang G.R."/>
            <person name="Wang J.P."/>
            <person name="Wang J.H."/>
            <person name="Sun Y.H."/>
            <person name="Ni S.B."/>
            <person name="Chen W.B."/>
            <person name="Zhang X.C."/>
            <person name="Jiao Y.N."/>
            <person name="Eichler E.E."/>
            <person name="Li G.H."/>
            <person name="Liu X."/>
            <person name="Gao L.Z."/>
        </authorList>
    </citation>
    <scope>NUCLEOTIDE SEQUENCE [LARGE SCALE GENOMIC DNA]</scope>
    <source>
        <strain evidence="3">cv. GT1</strain>
        <tissue evidence="2">Leaf</tissue>
    </source>
</reference>
<dbReference type="PANTHER" id="PTHR34660:SF7">
    <property type="entry name" value="DNA LIGASE-LIKE PROTEIN"/>
    <property type="match status" value="1"/>
</dbReference>
<comment type="caution">
    <text evidence="2">The sequence shown here is derived from an EMBL/GenBank/DDBJ whole genome shotgun (WGS) entry which is preliminary data.</text>
</comment>
<feature type="region of interest" description="Disordered" evidence="1">
    <location>
        <begin position="175"/>
        <end position="194"/>
    </location>
</feature>
<keyword evidence="3" id="KW-1185">Reference proteome</keyword>
<evidence type="ECO:0000256" key="1">
    <source>
        <dbReference type="SAM" id="MobiDB-lite"/>
    </source>
</evidence>
<organism evidence="2 3">
    <name type="scientific">Hevea brasiliensis</name>
    <name type="common">Para rubber tree</name>
    <name type="synonym">Siphonia brasiliensis</name>
    <dbReference type="NCBI Taxonomy" id="3981"/>
    <lineage>
        <taxon>Eukaryota</taxon>
        <taxon>Viridiplantae</taxon>
        <taxon>Streptophyta</taxon>
        <taxon>Embryophyta</taxon>
        <taxon>Tracheophyta</taxon>
        <taxon>Spermatophyta</taxon>
        <taxon>Magnoliopsida</taxon>
        <taxon>eudicotyledons</taxon>
        <taxon>Gunneridae</taxon>
        <taxon>Pentapetalae</taxon>
        <taxon>rosids</taxon>
        <taxon>fabids</taxon>
        <taxon>Malpighiales</taxon>
        <taxon>Euphorbiaceae</taxon>
        <taxon>Crotonoideae</taxon>
        <taxon>Micrandreae</taxon>
        <taxon>Hevea</taxon>
    </lineage>
</organism>
<dbReference type="AlphaFoldDB" id="A0A6A6NHT3"/>
<feature type="compositionally biased region" description="Basic and acidic residues" evidence="1">
    <location>
        <begin position="23"/>
        <end position="40"/>
    </location>
</feature>
<sequence>MSRCFPYPPPRFLRIGERCESVSESIKLQRDKGKAISEHDKKKRKEKKGRKKHRKEEKGACYSEVTYKQLDKRLPPKGKEEEGERSDLTEEHDQPVCSQNLTSSDSTRSSNKRKRDNSACNGTKSRNLVLRIQLPMQKQRDPYASAIGEQLCSTSGRSDTLLQQKENIQIPGKEHYSGISSETSTDLKGQENSAGHCVKTTSGMLSHGRKEVQTVESIFKFIEDWVPPGLEFEQTNFDNEEWLFETTRQETNPSKRIKFHLDEPFIESSTLWPSACYLPEAGVYALPYAVPF</sequence>
<feature type="compositionally biased region" description="Polar residues" evidence="1">
    <location>
        <begin position="178"/>
        <end position="194"/>
    </location>
</feature>
<evidence type="ECO:0000313" key="3">
    <source>
        <dbReference type="Proteomes" id="UP000467840"/>
    </source>
</evidence>
<dbReference type="EMBL" id="JAAGAX010000001">
    <property type="protein sequence ID" value="KAF2324712.1"/>
    <property type="molecule type" value="Genomic_DNA"/>
</dbReference>
<dbReference type="PANTHER" id="PTHR34660">
    <property type="entry name" value="MYB-LIKE PROTEIN X"/>
    <property type="match status" value="1"/>
</dbReference>
<accession>A0A6A6NHT3</accession>
<feature type="compositionally biased region" description="Basic residues" evidence="1">
    <location>
        <begin position="41"/>
        <end position="55"/>
    </location>
</feature>